<comment type="cofactor">
    <cofactor evidence="7">
        <name>Zn(2+)</name>
        <dbReference type="ChEBI" id="CHEBI:29105"/>
    </cofactor>
    <cofactor evidence="7">
        <name>Fe(3+)</name>
        <dbReference type="ChEBI" id="CHEBI:29034"/>
    </cofactor>
    <text evidence="7">Binds 1 zinc or iron ion per subunit.</text>
</comment>
<keyword evidence="7" id="KW-0963">Cytoplasm</keyword>
<dbReference type="AlphaFoldDB" id="A0A1I5DWC6"/>
<feature type="binding site" evidence="7">
    <location>
        <position position="260"/>
    </location>
    <ligand>
        <name>Fe(3+)</name>
        <dbReference type="ChEBI" id="CHEBI:29034"/>
    </ligand>
</feature>
<dbReference type="Gene3D" id="3.20.20.140">
    <property type="entry name" value="Metal-dependent hydrolases"/>
    <property type="match status" value="1"/>
</dbReference>
<feature type="binding site" evidence="7">
    <location>
        <position position="337"/>
    </location>
    <ligand>
        <name>N-formimidoyl-L-glutamate</name>
        <dbReference type="ChEBI" id="CHEBI:58928"/>
    </ligand>
</feature>
<dbReference type="GO" id="GO:0019557">
    <property type="term" value="P:L-histidine catabolic process to glutamate and formate"/>
    <property type="evidence" value="ECO:0007669"/>
    <property type="project" value="UniProtKB-UniPathway"/>
</dbReference>
<dbReference type="PANTHER" id="PTHR42752">
    <property type="entry name" value="IMIDAZOLONEPROPIONASE"/>
    <property type="match status" value="1"/>
</dbReference>
<gene>
    <name evidence="7" type="primary">hutI</name>
    <name evidence="9" type="ORF">SAMN05421579_14712</name>
</gene>
<evidence type="ECO:0000313" key="10">
    <source>
        <dbReference type="Proteomes" id="UP000199011"/>
    </source>
</evidence>
<comment type="function">
    <text evidence="7">Catalyzes the hydrolytic cleavage of the carbon-nitrogen bond in imidazolone-5-propanoate to yield N-formimidoyl-L-glutamate. It is the third step in the universal histidine degradation pathway.</text>
</comment>
<dbReference type="Gene3D" id="2.30.40.10">
    <property type="entry name" value="Urease, subunit C, domain 1"/>
    <property type="match status" value="1"/>
</dbReference>
<feature type="domain" description="Amidohydrolase-related" evidence="8">
    <location>
        <begin position="82"/>
        <end position="411"/>
    </location>
</feature>
<dbReference type="GO" id="GO:0008270">
    <property type="term" value="F:zinc ion binding"/>
    <property type="evidence" value="ECO:0007669"/>
    <property type="project" value="UniProtKB-UniRule"/>
</dbReference>
<dbReference type="SUPFAM" id="SSF51338">
    <property type="entry name" value="Composite domain of metallo-dependent hydrolases"/>
    <property type="match status" value="1"/>
</dbReference>
<keyword evidence="10" id="KW-1185">Reference proteome</keyword>
<dbReference type="GO" id="GO:0005506">
    <property type="term" value="F:iron ion binding"/>
    <property type="evidence" value="ECO:0007669"/>
    <property type="project" value="UniProtKB-UniRule"/>
</dbReference>
<dbReference type="GO" id="GO:0005737">
    <property type="term" value="C:cytoplasm"/>
    <property type="evidence" value="ECO:0007669"/>
    <property type="project" value="UniProtKB-SubCell"/>
</dbReference>
<feature type="binding site" evidence="7">
    <location>
        <position position="335"/>
    </location>
    <ligand>
        <name>Fe(3+)</name>
        <dbReference type="ChEBI" id="CHEBI:29034"/>
    </ligand>
</feature>
<dbReference type="HAMAP" id="MF_00372">
    <property type="entry name" value="HutI"/>
    <property type="match status" value="1"/>
</dbReference>
<feature type="binding site" evidence="7">
    <location>
        <position position="92"/>
    </location>
    <ligand>
        <name>Fe(3+)</name>
        <dbReference type="ChEBI" id="CHEBI:29034"/>
    </ligand>
</feature>
<dbReference type="PANTHER" id="PTHR42752:SF1">
    <property type="entry name" value="IMIDAZOLONEPROPIONASE-RELATED"/>
    <property type="match status" value="1"/>
</dbReference>
<comment type="subcellular location">
    <subcellularLocation>
        <location evidence="7">Cytoplasm</location>
    </subcellularLocation>
</comment>
<keyword evidence="4 7" id="KW-0369">Histidine metabolism</keyword>
<dbReference type="Pfam" id="PF01979">
    <property type="entry name" value="Amidohydro_1"/>
    <property type="match status" value="1"/>
</dbReference>
<feature type="binding site" evidence="7">
    <location>
        <position position="340"/>
    </location>
    <ligand>
        <name>4-imidazolone-5-propanoate</name>
        <dbReference type="ChEBI" id="CHEBI:77893"/>
    </ligand>
</feature>
<comment type="similarity">
    <text evidence="7">Belongs to the metallo-dependent hydrolases superfamily. HutI family.</text>
</comment>
<feature type="binding site" evidence="7">
    <location>
        <position position="195"/>
    </location>
    <ligand>
        <name>4-imidazolone-5-propanoate</name>
        <dbReference type="ChEBI" id="CHEBI:77893"/>
    </ligand>
</feature>
<dbReference type="GO" id="GO:0050480">
    <property type="term" value="F:imidazolonepropionase activity"/>
    <property type="evidence" value="ECO:0007669"/>
    <property type="project" value="UniProtKB-UniRule"/>
</dbReference>
<dbReference type="InterPro" id="IPR006680">
    <property type="entry name" value="Amidohydro-rel"/>
</dbReference>
<comment type="catalytic activity">
    <reaction evidence="7">
        <text>4-imidazolone-5-propanoate + H2O = N-formimidoyl-L-glutamate</text>
        <dbReference type="Rhea" id="RHEA:23660"/>
        <dbReference type="ChEBI" id="CHEBI:15377"/>
        <dbReference type="ChEBI" id="CHEBI:58928"/>
        <dbReference type="ChEBI" id="CHEBI:77893"/>
        <dbReference type="EC" id="3.5.2.7"/>
    </reaction>
</comment>
<dbReference type="InterPro" id="IPR011059">
    <property type="entry name" value="Metal-dep_hydrolase_composite"/>
</dbReference>
<keyword evidence="6 7" id="KW-0408">Iron</keyword>
<keyword evidence="5 7" id="KW-0862">Zinc</keyword>
<dbReference type="GO" id="GO:0019556">
    <property type="term" value="P:L-histidine catabolic process to glutamate and formamide"/>
    <property type="evidence" value="ECO:0007669"/>
    <property type="project" value="UniProtKB-UniRule"/>
</dbReference>
<dbReference type="InterPro" id="IPR032466">
    <property type="entry name" value="Metal_Hydrolase"/>
</dbReference>
<feature type="binding site" evidence="7">
    <location>
        <position position="335"/>
    </location>
    <ligand>
        <name>Zn(2+)</name>
        <dbReference type="ChEBI" id="CHEBI:29105"/>
    </ligand>
</feature>
<feature type="binding site" evidence="7">
    <location>
        <position position="260"/>
    </location>
    <ligand>
        <name>Zn(2+)</name>
        <dbReference type="ChEBI" id="CHEBI:29105"/>
    </ligand>
</feature>
<dbReference type="EMBL" id="FOVO01000047">
    <property type="protein sequence ID" value="SFO03552.1"/>
    <property type="molecule type" value="Genomic_DNA"/>
</dbReference>
<feature type="binding site" evidence="7">
    <location>
        <position position="162"/>
    </location>
    <ligand>
        <name>4-imidazolone-5-propanoate</name>
        <dbReference type="ChEBI" id="CHEBI:77893"/>
    </ligand>
</feature>
<feature type="binding site" evidence="7">
    <location>
        <position position="90"/>
    </location>
    <ligand>
        <name>Fe(3+)</name>
        <dbReference type="ChEBI" id="CHEBI:29034"/>
    </ligand>
</feature>
<name>A0A1I5DWC6_9GAMM</name>
<evidence type="ECO:0000259" key="8">
    <source>
        <dbReference type="Pfam" id="PF01979"/>
    </source>
</evidence>
<dbReference type="Proteomes" id="UP000199011">
    <property type="component" value="Unassembled WGS sequence"/>
</dbReference>
<feature type="binding site" evidence="7">
    <location>
        <position position="99"/>
    </location>
    <ligand>
        <name>4-imidazolone-5-propanoate</name>
        <dbReference type="ChEBI" id="CHEBI:77893"/>
    </ligand>
</feature>
<proteinExistence type="inferred from homology"/>
<accession>A0A1I5DWC6</accession>
<comment type="pathway">
    <text evidence="7">Amino-acid degradation; L-histidine degradation into L-glutamate; N-formimidoyl-L-glutamate from L-histidine: step 3/3.</text>
</comment>
<evidence type="ECO:0000256" key="5">
    <source>
        <dbReference type="ARBA" id="ARBA00022833"/>
    </source>
</evidence>
<evidence type="ECO:0000313" key="9">
    <source>
        <dbReference type="EMBL" id="SFO03552.1"/>
    </source>
</evidence>
<dbReference type="CDD" id="cd01296">
    <property type="entry name" value="Imidazolone-5PH"/>
    <property type="match status" value="1"/>
</dbReference>
<dbReference type="OrthoDB" id="9776455at2"/>
<feature type="binding site" evidence="7">
    <location>
        <position position="162"/>
    </location>
    <ligand>
        <name>N-formimidoyl-L-glutamate</name>
        <dbReference type="ChEBI" id="CHEBI:58928"/>
    </ligand>
</feature>
<feature type="binding site" evidence="7">
    <location>
        <position position="339"/>
    </location>
    <ligand>
        <name>N-formimidoyl-L-glutamate</name>
        <dbReference type="ChEBI" id="CHEBI:58928"/>
    </ligand>
</feature>
<dbReference type="UniPathway" id="UPA00379">
    <property type="reaction ID" value="UER00551"/>
</dbReference>
<evidence type="ECO:0000256" key="4">
    <source>
        <dbReference type="ARBA" id="ARBA00022808"/>
    </source>
</evidence>
<keyword evidence="2 7" id="KW-0479">Metal-binding</keyword>
<feature type="binding site" evidence="7">
    <location>
        <position position="92"/>
    </location>
    <ligand>
        <name>Zn(2+)</name>
        <dbReference type="ChEBI" id="CHEBI:29105"/>
    </ligand>
</feature>
<protein>
    <recommendedName>
        <fullName evidence="1 7">Imidazolonepropionase</fullName>
        <ecNumber evidence="1 7">3.5.2.7</ecNumber>
    </recommendedName>
    <alternativeName>
        <fullName evidence="7">Imidazolone-5-propionate hydrolase</fullName>
    </alternativeName>
</protein>
<dbReference type="STRING" id="53341.SAMN05421579_14712"/>
<dbReference type="FunFam" id="3.20.20.140:FF:000007">
    <property type="entry name" value="Imidazolonepropionase"/>
    <property type="match status" value="1"/>
</dbReference>
<dbReference type="SUPFAM" id="SSF51556">
    <property type="entry name" value="Metallo-dependent hydrolases"/>
    <property type="match status" value="1"/>
</dbReference>
<sequence length="445" mass="49188">MSIELRDTDVIWRNAKLATMNPAIKNTYSANVNGDSIDGLNNYGILEQHDLVVRDEKILAILPTGSAPTNQCKIIDVEQRLITPGLIDCHTHLVFGGNRASEWEQRLNGVSYEEISAKGGGINSTVNATRNSSAQQLEIASQKRLNALIAEGVTTIEMKSGYGLDLINEEKQLNIVRALAQKNPIEISPTLLSAHAVPPEYKHDPDAYIDLVCDSILPTLWQKQLFEAVDVFCETVGFNLNQTKRLFATAKRLNIPVKGHVEQLSNLGGSELVAEYQGLSVDHIEHLDEKGIEALSRSGTVAVLLPGAFYFLRETKRPPIALLRQYGVPMAISTDFNPGTSPFASLRLIMNMACVQFGLTPEEAWQGVTIHAARALGRADSHGQLAAGFMADFVVWDAQNPVDILYELGHNPLVYRVYHGEIMHRDNLNRLSELNYLNEHSICDN</sequence>
<feature type="binding site" evidence="7">
    <location>
        <position position="263"/>
    </location>
    <ligand>
        <name>4-imidazolone-5-propanoate</name>
        <dbReference type="ChEBI" id="CHEBI:77893"/>
    </ligand>
</feature>
<keyword evidence="3 7" id="KW-0378">Hydrolase</keyword>
<evidence type="ECO:0000256" key="1">
    <source>
        <dbReference type="ARBA" id="ARBA00012864"/>
    </source>
</evidence>
<evidence type="ECO:0000256" key="3">
    <source>
        <dbReference type="ARBA" id="ARBA00022801"/>
    </source>
</evidence>
<dbReference type="RefSeq" id="WP_092520884.1">
    <property type="nucleotide sequence ID" value="NZ_CAWRAH010000027.1"/>
</dbReference>
<dbReference type="EC" id="3.5.2.7" evidence="1 7"/>
<evidence type="ECO:0000256" key="2">
    <source>
        <dbReference type="ARBA" id="ARBA00022723"/>
    </source>
</evidence>
<evidence type="ECO:0000256" key="7">
    <source>
        <dbReference type="HAMAP-Rule" id="MF_00372"/>
    </source>
</evidence>
<dbReference type="NCBIfam" id="TIGR01224">
    <property type="entry name" value="hutI"/>
    <property type="match status" value="1"/>
</dbReference>
<feature type="binding site" evidence="7">
    <location>
        <position position="90"/>
    </location>
    <ligand>
        <name>Zn(2+)</name>
        <dbReference type="ChEBI" id="CHEBI:29105"/>
    </ligand>
</feature>
<dbReference type="InterPro" id="IPR005920">
    <property type="entry name" value="HutI"/>
</dbReference>
<organism evidence="9 10">
    <name type="scientific">Xenorhabdus japonica</name>
    <dbReference type="NCBI Taxonomy" id="53341"/>
    <lineage>
        <taxon>Bacteria</taxon>
        <taxon>Pseudomonadati</taxon>
        <taxon>Pseudomonadota</taxon>
        <taxon>Gammaproteobacteria</taxon>
        <taxon>Enterobacterales</taxon>
        <taxon>Morganellaceae</taxon>
        <taxon>Xenorhabdus</taxon>
    </lineage>
</organism>
<evidence type="ECO:0000256" key="6">
    <source>
        <dbReference type="ARBA" id="ARBA00023004"/>
    </source>
</evidence>
<reference evidence="10" key="1">
    <citation type="submission" date="2016-10" db="EMBL/GenBank/DDBJ databases">
        <authorList>
            <person name="Varghese N."/>
            <person name="Submissions S."/>
        </authorList>
    </citation>
    <scope>NUCLEOTIDE SEQUENCE [LARGE SCALE GENOMIC DNA]</scope>
    <source>
        <strain evidence="10">DSM 16522</strain>
    </source>
</reference>